<evidence type="ECO:0000256" key="4">
    <source>
        <dbReference type="ARBA" id="ARBA00023054"/>
    </source>
</evidence>
<gene>
    <name evidence="9" type="ORF">TCLT_LOCUS8353</name>
</gene>
<evidence type="ECO:0000313" key="9">
    <source>
        <dbReference type="EMBL" id="VDN05905.1"/>
    </source>
</evidence>
<evidence type="ECO:0000313" key="10">
    <source>
        <dbReference type="Proteomes" id="UP000276776"/>
    </source>
</evidence>
<evidence type="ECO:0000256" key="1">
    <source>
        <dbReference type="ARBA" id="ARBA00004245"/>
    </source>
</evidence>
<dbReference type="InterPro" id="IPR007707">
    <property type="entry name" value="TACC_C"/>
</dbReference>
<comment type="subcellular location">
    <subcellularLocation>
        <location evidence="1">Cytoplasm</location>
        <location evidence="1">Cytoskeleton</location>
    </subcellularLocation>
</comment>
<protein>
    <submittedName>
        <fullName evidence="11">TACC_C domain-containing protein</fullName>
    </submittedName>
</protein>
<dbReference type="WBParaSite" id="TCLT_0000836401-mRNA-1">
    <property type="protein sequence ID" value="TCLT_0000836401-mRNA-1"/>
    <property type="gene ID" value="TCLT_0000836401"/>
</dbReference>
<feature type="compositionally biased region" description="Basic and acidic residues" evidence="7">
    <location>
        <begin position="368"/>
        <end position="377"/>
    </location>
</feature>
<keyword evidence="4 6" id="KW-0175">Coiled coil</keyword>
<dbReference type="STRING" id="103827.A0A0N5D5S2"/>
<keyword evidence="10" id="KW-1185">Reference proteome</keyword>
<dbReference type="OrthoDB" id="10255048at2759"/>
<accession>A0A0N5D5S2</accession>
<keyword evidence="3" id="KW-0963">Cytoplasm</keyword>
<dbReference type="Proteomes" id="UP000276776">
    <property type="component" value="Unassembled WGS sequence"/>
</dbReference>
<dbReference type="GO" id="GO:0005856">
    <property type="term" value="C:cytoskeleton"/>
    <property type="evidence" value="ECO:0007669"/>
    <property type="project" value="UniProtKB-SubCell"/>
</dbReference>
<feature type="compositionally biased region" description="Polar residues" evidence="7">
    <location>
        <begin position="142"/>
        <end position="161"/>
    </location>
</feature>
<dbReference type="Pfam" id="PF05010">
    <property type="entry name" value="TACC_C"/>
    <property type="match status" value="1"/>
</dbReference>
<evidence type="ECO:0000256" key="5">
    <source>
        <dbReference type="ARBA" id="ARBA00023212"/>
    </source>
</evidence>
<comment type="similarity">
    <text evidence="2">Belongs to the TACC family.</text>
</comment>
<keyword evidence="5" id="KW-0206">Cytoskeleton</keyword>
<evidence type="ECO:0000256" key="2">
    <source>
        <dbReference type="ARBA" id="ARBA00009423"/>
    </source>
</evidence>
<feature type="compositionally biased region" description="Low complexity" evidence="7">
    <location>
        <begin position="162"/>
        <end position="175"/>
    </location>
</feature>
<evidence type="ECO:0000313" key="11">
    <source>
        <dbReference type="WBParaSite" id="TCLT_0000836401-mRNA-1"/>
    </source>
</evidence>
<proteinExistence type="inferred from homology"/>
<organism evidence="11">
    <name type="scientific">Thelazia callipaeda</name>
    <name type="common">Oriental eyeworm</name>
    <name type="synonym">Parasitic nematode</name>
    <dbReference type="NCBI Taxonomy" id="103827"/>
    <lineage>
        <taxon>Eukaryota</taxon>
        <taxon>Metazoa</taxon>
        <taxon>Ecdysozoa</taxon>
        <taxon>Nematoda</taxon>
        <taxon>Chromadorea</taxon>
        <taxon>Rhabditida</taxon>
        <taxon>Spirurina</taxon>
        <taxon>Spiruromorpha</taxon>
        <taxon>Thelazioidea</taxon>
        <taxon>Thelaziidae</taxon>
        <taxon>Thelazia</taxon>
    </lineage>
</organism>
<evidence type="ECO:0000256" key="6">
    <source>
        <dbReference type="SAM" id="Coils"/>
    </source>
</evidence>
<reference evidence="11" key="1">
    <citation type="submission" date="2017-02" db="UniProtKB">
        <authorList>
            <consortium name="WormBaseParasite"/>
        </authorList>
    </citation>
    <scope>IDENTIFICATION</scope>
</reference>
<feature type="region of interest" description="Disordered" evidence="7">
    <location>
        <begin position="142"/>
        <end position="175"/>
    </location>
</feature>
<evidence type="ECO:0000259" key="8">
    <source>
        <dbReference type="Pfam" id="PF05010"/>
    </source>
</evidence>
<evidence type="ECO:0000256" key="3">
    <source>
        <dbReference type="ARBA" id="ARBA00022490"/>
    </source>
</evidence>
<reference evidence="9 10" key="2">
    <citation type="submission" date="2018-11" db="EMBL/GenBank/DDBJ databases">
        <authorList>
            <consortium name="Pathogen Informatics"/>
        </authorList>
    </citation>
    <scope>NUCLEOTIDE SEQUENCE [LARGE SCALE GENOMIC DNA]</scope>
</reference>
<dbReference type="Gene3D" id="1.20.5.1700">
    <property type="match status" value="1"/>
</dbReference>
<dbReference type="EMBL" id="UYYF01004619">
    <property type="protein sequence ID" value="VDN05905.1"/>
    <property type="molecule type" value="Genomic_DNA"/>
</dbReference>
<feature type="domain" description="Transforming acidic coiled-coil-containing protein C-terminal" evidence="8">
    <location>
        <begin position="330"/>
        <end position="523"/>
    </location>
</feature>
<dbReference type="AlphaFoldDB" id="A0A0N5D5S2"/>
<evidence type="ECO:0000256" key="7">
    <source>
        <dbReference type="SAM" id="MobiDB-lite"/>
    </source>
</evidence>
<feature type="coiled-coil region" evidence="6">
    <location>
        <begin position="392"/>
        <end position="479"/>
    </location>
</feature>
<sequence>MPSVTGSTFVSVMKLFTKKRNDDGKVSSQKEQLNELQSTAILDSKIKELKSNKIISNVITQQVSEHQGDGVKRISSDGVSKPVAVLEASRESLPSIDTRTITRQSKVRVAQTPEAVVAPLSKATTESIVSVAACKDVKTSSSNVMGQSIPTETSCQSSNRVPSPSVTQQTQISQQVVPPKAAPQVVAMKPLAQQQLPVKADSESHKQQQPLATSTPIKSITQQISSVISSSVPIDNSVTSTPSANLVDSVRSKHEKLESSRREVQKPAHVRQRTITLQSQVSLEIAAAYNEIKHMNLDDPSTELVRRIQAIVALKEKEWFAKNEKLSQLISHEQKRNEQLEQKAAERLVAVCEYEKLVKEFVDELKRRSSSNAERKNTNKPGPENNLSSDDVGQLVKERDHLIDEVNSLERTYGELFKRYEKLRQLCVEIKESEKKAKLASEEIAKKYSILIEKFDILRQNAEEQLDLANNEIDRMIKQHEADTIALRLKVRHQESKINSLSVSLEAKQKEVDNMTSIFEEVIKKAEDNNEEAGGDSCQ</sequence>
<feature type="region of interest" description="Disordered" evidence="7">
    <location>
        <begin position="368"/>
        <end position="391"/>
    </location>
</feature>
<name>A0A0N5D5S2_THECL</name>